<dbReference type="EMBL" id="JAESVG020000009">
    <property type="protein sequence ID" value="KAG8624775.1"/>
    <property type="molecule type" value="Genomic_DNA"/>
</dbReference>
<feature type="region of interest" description="Disordered" evidence="1">
    <location>
        <begin position="146"/>
        <end position="222"/>
    </location>
</feature>
<dbReference type="SUPFAM" id="SSF81296">
    <property type="entry name" value="E set domains"/>
    <property type="match status" value="1"/>
</dbReference>
<comment type="caution">
    <text evidence="3">The sequence shown here is derived from an EMBL/GenBank/DDBJ whole genome shotgun (WGS) entry which is preliminary data.</text>
</comment>
<dbReference type="CDD" id="cd02859">
    <property type="entry name" value="E_set_AMPKbeta_like_N"/>
    <property type="match status" value="1"/>
</dbReference>
<evidence type="ECO:0000313" key="4">
    <source>
        <dbReference type="Proteomes" id="UP000809789"/>
    </source>
</evidence>
<evidence type="ECO:0008006" key="5">
    <source>
        <dbReference type="Google" id="ProtNLM"/>
    </source>
</evidence>
<proteinExistence type="predicted"/>
<gene>
    <name evidence="3" type="ORF">KVT40_007842</name>
</gene>
<evidence type="ECO:0000256" key="1">
    <source>
        <dbReference type="SAM" id="MobiDB-lite"/>
    </source>
</evidence>
<dbReference type="Gene3D" id="2.60.40.10">
    <property type="entry name" value="Immunoglobulins"/>
    <property type="match status" value="1"/>
</dbReference>
<keyword evidence="2" id="KW-0472">Membrane</keyword>
<reference evidence="3" key="1">
    <citation type="submission" date="2021-07" db="EMBL/GenBank/DDBJ databases">
        <title>Elsinoe batatas strain:CRI-CJ2 Genome sequencing and assembly.</title>
        <authorList>
            <person name="Huang L."/>
        </authorList>
    </citation>
    <scope>NUCLEOTIDE SEQUENCE</scope>
    <source>
        <strain evidence="3">CRI-CJ2</strain>
    </source>
</reference>
<dbReference type="OrthoDB" id="5350410at2759"/>
<feature type="transmembrane region" description="Helical" evidence="2">
    <location>
        <begin position="302"/>
        <end position="328"/>
    </location>
</feature>
<dbReference type="InterPro" id="IPR014756">
    <property type="entry name" value="Ig_E-set"/>
</dbReference>
<protein>
    <recommendedName>
        <fullName evidence="5">AMP-activated protein kinase glycogen-binding domain-containing protein</fullName>
    </recommendedName>
</protein>
<evidence type="ECO:0000256" key="2">
    <source>
        <dbReference type="SAM" id="Phobius"/>
    </source>
</evidence>
<feature type="compositionally biased region" description="Basic and acidic residues" evidence="1">
    <location>
        <begin position="153"/>
        <end position="171"/>
    </location>
</feature>
<dbReference type="AlphaFoldDB" id="A0A8K0KZK4"/>
<feature type="compositionally biased region" description="Basic and acidic residues" evidence="1">
    <location>
        <begin position="190"/>
        <end position="204"/>
    </location>
</feature>
<keyword evidence="4" id="KW-1185">Reference proteome</keyword>
<dbReference type="InterPro" id="IPR013783">
    <property type="entry name" value="Ig-like_fold"/>
</dbReference>
<keyword evidence="2" id="KW-1133">Transmembrane helix</keyword>
<dbReference type="Proteomes" id="UP000809789">
    <property type="component" value="Unassembled WGS sequence"/>
</dbReference>
<evidence type="ECO:0000313" key="3">
    <source>
        <dbReference type="EMBL" id="KAG8624775.1"/>
    </source>
</evidence>
<sequence length="363" mass="40237">MSTDTAATPATNIFLPLVAAPAKAVVKTLSSKPSWIGKPPASRASTPGLPVMKQNVRISYHSKGLRPPVFIATSLTDPQWTPKELHSEVQEDGELEFWRRFEAEEGEYQYKFRLGPGDWWALDETKPIVEDEQGNRNNVLTVEAPKPIALPRSESRQSIEQRPSLEARRPSTDSVRSTISATGLKISNAEPRRPEEARIEDKQKLQQQTRLGPAEPLTPPLTPDMWDKAAVDTSKFQPFPTATEIKRPASVASHYGDKSIEEAIPAEEDKKEDKITVIQDEPKQSTGLIAQMKMFLITLGTWMMTIAGGGLRMTGLLAIAVGLAAIVYKIRDLRDSIIPAILSFFYPSTYGQRRNGTDDTSMV</sequence>
<organism evidence="3 4">
    <name type="scientific">Elsinoe batatas</name>
    <dbReference type="NCBI Taxonomy" id="2601811"/>
    <lineage>
        <taxon>Eukaryota</taxon>
        <taxon>Fungi</taxon>
        <taxon>Dikarya</taxon>
        <taxon>Ascomycota</taxon>
        <taxon>Pezizomycotina</taxon>
        <taxon>Dothideomycetes</taxon>
        <taxon>Dothideomycetidae</taxon>
        <taxon>Myriangiales</taxon>
        <taxon>Elsinoaceae</taxon>
        <taxon>Elsinoe</taxon>
    </lineage>
</organism>
<name>A0A8K0KZK4_9PEZI</name>
<feature type="compositionally biased region" description="Polar residues" evidence="1">
    <location>
        <begin position="172"/>
        <end position="181"/>
    </location>
</feature>
<accession>A0A8K0KZK4</accession>
<keyword evidence="2" id="KW-0812">Transmembrane</keyword>